<evidence type="ECO:0000313" key="2">
    <source>
        <dbReference type="EMBL" id="TSE06763.1"/>
    </source>
</evidence>
<evidence type="ECO:0000313" key="3">
    <source>
        <dbReference type="Proteomes" id="UP000318833"/>
    </source>
</evidence>
<protein>
    <submittedName>
        <fullName evidence="2">Uncharacterized protein</fullName>
    </submittedName>
</protein>
<dbReference type="Proteomes" id="UP000318833">
    <property type="component" value="Unassembled WGS sequence"/>
</dbReference>
<feature type="chain" id="PRO_5021778106" evidence="1">
    <location>
        <begin position="23"/>
        <end position="1536"/>
    </location>
</feature>
<accession>A0A554VH48</accession>
<dbReference type="EMBL" id="VLNR01000041">
    <property type="protein sequence ID" value="TSE06763.1"/>
    <property type="molecule type" value="Genomic_DNA"/>
</dbReference>
<keyword evidence="3" id="KW-1185">Reference proteome</keyword>
<proteinExistence type="predicted"/>
<comment type="caution">
    <text evidence="2">The sequence shown here is derived from an EMBL/GenBank/DDBJ whole genome shotgun (WGS) entry which is preliminary data.</text>
</comment>
<evidence type="ECO:0000256" key="1">
    <source>
        <dbReference type="SAM" id="SignalP"/>
    </source>
</evidence>
<organism evidence="2 3">
    <name type="scientific">Aquimarina algiphila</name>
    <dbReference type="NCBI Taxonomy" id="2047982"/>
    <lineage>
        <taxon>Bacteria</taxon>
        <taxon>Pseudomonadati</taxon>
        <taxon>Bacteroidota</taxon>
        <taxon>Flavobacteriia</taxon>
        <taxon>Flavobacteriales</taxon>
        <taxon>Flavobacteriaceae</taxon>
        <taxon>Aquimarina</taxon>
    </lineage>
</organism>
<dbReference type="OrthoDB" id="610610at2"/>
<gene>
    <name evidence="2" type="ORF">FOF46_18275</name>
</gene>
<name>A0A554VH48_9FLAO</name>
<reference evidence="2 3" key="1">
    <citation type="submission" date="2019-07" db="EMBL/GenBank/DDBJ databases">
        <title>The draft genome sequence of Aquimarina algiphila M91.</title>
        <authorList>
            <person name="Meng X."/>
        </authorList>
    </citation>
    <scope>NUCLEOTIDE SEQUENCE [LARGE SCALE GENOMIC DNA]</scope>
    <source>
        <strain evidence="2 3">M91</strain>
    </source>
</reference>
<keyword evidence="1" id="KW-0732">Signal</keyword>
<dbReference type="RefSeq" id="WP_143917454.1">
    <property type="nucleotide sequence ID" value="NZ_CANMIK010000046.1"/>
</dbReference>
<feature type="signal peptide" evidence="1">
    <location>
        <begin position="1"/>
        <end position="22"/>
    </location>
</feature>
<sequence>MNKPIQSLLFLCFCLFTTGLLAKNIYGSVNKETESIKDSIHNNNSVTANKIISPSKSVKTFRKFKSLEQFDTPVVVKKSTRLKVKEGFQFNTVDSLQNKKWLDMANNVFTTIDQTQNYVDLLSDSSLGQLPVAIRPMEISNVKYTVGIAKAVFKPAYTELTAFLKIETARGVLILGGSNIKLSHEGGIIGDAKLNLISQFTFNINDGKAVVTLNGSFEQPGTYALIDCSGFKELGVDADLKFSNGLLYPVDENGKERLGYVEGNFKTVVSDWNDIVVNISLPEFGIQGLEGTTFKLNTAIFDFSDLRNDAAMPQDYLAKYYNENPTLWRGVYINTLEVVLPKAFRKNNSDKRISFGASNLIIDGKGVTGKFEGENILTIDEGSASKWQFSLDRFLLDIETNRLKAGEFEGELLLPVSKEDRLKYAAIIQPDEYSFRVTNTNDIDFDVWSAKVILTKDSYVEMKVKEGKFRPKANLNGSVSIQSGLNKSSSGDKTVDFKGIVFENMLLQTESPKFSVDYFGYRGKMSVANFPITVNEIGLRTPSGDRAELVFDFNINLTSESDGGNGGGAKLAIKAQLEDRDGRDKWKYDGIRLERVFVKMEVAGMELKGAIFIFEDDPTYGTGFAGAVGAKFSVGMKLEVEAKALFGRKEDFRYWFADAQVTLPTGIPIFTAFSINSFGGGFYNHMKMAGVTHEKDAAFNQIGASTSGVIYEPYKENGFGLKASVGLITTGSEELFHGSLEFGISFLNSGGLQEIYFKGEGEMITSIPGDFYEKLADKLAVISQGNNPILPAYQPEGAMAANVFIKFDFVNDIFHATSELYINFGILKGVGPNGRAGWMDFYVGPDEWHILIGTPSDPVGVAMNLGIVKMRTESYFMMGDGLPGSPPPPDIVANILGVDVSKLDYTRDLNMLEAGKGLAFGANWSMSTGDLKFLIFYARFDAGVGFDIMLKDYGDAHCKGSSEQIGLNGWYANGQAYAYLQGEVGLKFKLFGKRKKITIFAGGGAVLMQARLPNPVWLRGYLGGKYNLLGGLIKGRFRFKVELGDKCEIVGGSALDGIVVIGEMAPKEGATGVDVFAAPQVPFNLQINRVFELPDDTGDRKYRILMDKFEVTKEGQPIVGEIEWNNNNDIAVFYSHEILPPNTSLKAYVQLHFEEKINGKWETIMDDGKVSIESKEVSFTTGEAPETIPLSNIAYMYPTIHQKNFFTKEYDKGYINLKRGQSYLFDAVPNWNKTMVMKSDTGAGMNKNFIYNAANRQVIFDLPKEMSTTTAYNVKIKLVPQENDNSNNVKESYTTQALDGESGNEVEIKSRKAEEVIIKGEERELLTFDFATSEYTTFDKKMSAMKTNKDLYRHVTYPYGLTLLNGINSLEPFDLVELVGNRFSGNKPLVVARAILDNSYYQNQIYPLLYQNYPIEGTITVSRDTDKISVPPLEGVEPMSWYLTYLENDRTSDINVYNPYRYNLTHYYYQDYEDLRYQLISSDLPWETMPKYKALIIDPFPIMRKGKYRTKLQYVLPGQVKNGGNDIVKYNNPLYE</sequence>